<dbReference type="AlphaFoldDB" id="A0AAN7Z5P8"/>
<organism evidence="1 2">
    <name type="scientific">Xylaria bambusicola</name>
    <dbReference type="NCBI Taxonomy" id="326684"/>
    <lineage>
        <taxon>Eukaryota</taxon>
        <taxon>Fungi</taxon>
        <taxon>Dikarya</taxon>
        <taxon>Ascomycota</taxon>
        <taxon>Pezizomycotina</taxon>
        <taxon>Sordariomycetes</taxon>
        <taxon>Xylariomycetidae</taxon>
        <taxon>Xylariales</taxon>
        <taxon>Xylariaceae</taxon>
        <taxon>Xylaria</taxon>
    </lineage>
</organism>
<dbReference type="EMBL" id="JAWHQM010000007">
    <property type="protein sequence ID" value="KAK5628073.1"/>
    <property type="molecule type" value="Genomic_DNA"/>
</dbReference>
<reference evidence="1 2" key="1">
    <citation type="submission" date="2023-10" db="EMBL/GenBank/DDBJ databases">
        <title>Draft genome sequence of Xylaria bambusicola isolate GMP-LS, the root and basal stem rot pathogen of sugarcane in Indonesia.</title>
        <authorList>
            <person name="Selvaraj P."/>
            <person name="Muralishankar V."/>
            <person name="Muruganantham S."/>
            <person name="Sp S."/>
            <person name="Haryani S."/>
            <person name="Lau K.J.X."/>
            <person name="Naqvi N.I."/>
        </authorList>
    </citation>
    <scope>NUCLEOTIDE SEQUENCE [LARGE SCALE GENOMIC DNA]</scope>
    <source>
        <strain evidence="1">GMP-LS</strain>
    </source>
</reference>
<name>A0AAN7Z5P8_9PEZI</name>
<dbReference type="Proteomes" id="UP001305414">
    <property type="component" value="Unassembled WGS sequence"/>
</dbReference>
<comment type="caution">
    <text evidence="1">The sequence shown here is derived from an EMBL/GenBank/DDBJ whole genome shotgun (WGS) entry which is preliminary data.</text>
</comment>
<protein>
    <submittedName>
        <fullName evidence="1">Uncharacterized protein</fullName>
    </submittedName>
</protein>
<sequence length="116" mass="12223">MSGVWREAEESRLGLLIPSLGGSRFTMMSSLVTGSGTLSLTSHWTPFSWALRVKIGSALGSTIIYELSRDSSSGAVVDGSGSSATGPFLGFFFVFLPLPDTLRSWGATVESSTTLP</sequence>
<evidence type="ECO:0000313" key="2">
    <source>
        <dbReference type="Proteomes" id="UP001305414"/>
    </source>
</evidence>
<proteinExistence type="predicted"/>
<keyword evidence="2" id="KW-1185">Reference proteome</keyword>
<gene>
    <name evidence="1" type="ORF">RRF57_003788</name>
</gene>
<accession>A0AAN7Z5P8</accession>
<evidence type="ECO:0000313" key="1">
    <source>
        <dbReference type="EMBL" id="KAK5628073.1"/>
    </source>
</evidence>